<dbReference type="EMBL" id="HACG01039857">
    <property type="protein sequence ID" value="CEK86722.1"/>
    <property type="molecule type" value="Transcribed_RNA"/>
</dbReference>
<dbReference type="AlphaFoldDB" id="A0A0B7B1G1"/>
<accession>A0A0B7B1G1</accession>
<organism evidence="1">
    <name type="scientific">Arion vulgaris</name>
    <dbReference type="NCBI Taxonomy" id="1028688"/>
    <lineage>
        <taxon>Eukaryota</taxon>
        <taxon>Metazoa</taxon>
        <taxon>Spiralia</taxon>
        <taxon>Lophotrochozoa</taxon>
        <taxon>Mollusca</taxon>
        <taxon>Gastropoda</taxon>
        <taxon>Heterobranchia</taxon>
        <taxon>Euthyneura</taxon>
        <taxon>Panpulmonata</taxon>
        <taxon>Eupulmonata</taxon>
        <taxon>Stylommatophora</taxon>
        <taxon>Helicina</taxon>
        <taxon>Arionoidea</taxon>
        <taxon>Arionidae</taxon>
        <taxon>Arion</taxon>
    </lineage>
</organism>
<proteinExistence type="predicted"/>
<feature type="non-terminal residue" evidence="1">
    <location>
        <position position="61"/>
    </location>
</feature>
<sequence length="61" mass="6813">MDQWFDTCGAQDIVKEDSGSCAVTTSSLIMEIMTVTKAMAWLESHTFIHGCFVSDSMSKFR</sequence>
<evidence type="ECO:0000313" key="1">
    <source>
        <dbReference type="EMBL" id="CEK86722.1"/>
    </source>
</evidence>
<reference evidence="1" key="1">
    <citation type="submission" date="2014-12" db="EMBL/GenBank/DDBJ databases">
        <title>Insight into the proteome of Arion vulgaris.</title>
        <authorList>
            <person name="Aradska J."/>
            <person name="Bulat T."/>
            <person name="Smidak R."/>
            <person name="Sarate P."/>
            <person name="Gangsoo J."/>
            <person name="Sialana F."/>
            <person name="Bilban M."/>
            <person name="Lubec G."/>
        </authorList>
    </citation>
    <scope>NUCLEOTIDE SEQUENCE</scope>
    <source>
        <tissue evidence="1">Skin</tissue>
    </source>
</reference>
<protein>
    <submittedName>
        <fullName evidence="1">Uncharacterized protein</fullName>
    </submittedName>
</protein>
<name>A0A0B7B1G1_9EUPU</name>
<gene>
    <name evidence="1" type="primary">ORF155389</name>
</gene>